<evidence type="ECO:0000256" key="8">
    <source>
        <dbReference type="ARBA" id="ARBA00044356"/>
    </source>
</evidence>
<keyword evidence="12" id="KW-1185">Reference proteome</keyword>
<evidence type="ECO:0000313" key="11">
    <source>
        <dbReference type="EMBL" id="KAG8431518.1"/>
    </source>
</evidence>
<evidence type="ECO:0000256" key="7">
    <source>
        <dbReference type="ARBA" id="ARBA00044147"/>
    </source>
</evidence>
<dbReference type="OrthoDB" id="10254737at2759"/>
<dbReference type="Proteomes" id="UP000812440">
    <property type="component" value="Unassembled WGS sequence"/>
</dbReference>
<evidence type="ECO:0000256" key="2">
    <source>
        <dbReference type="ARBA" id="ARBA00007251"/>
    </source>
</evidence>
<evidence type="ECO:0000256" key="10">
    <source>
        <dbReference type="RuleBase" id="RU003814"/>
    </source>
</evidence>
<dbReference type="Gene3D" id="3.40.50.10470">
    <property type="entry name" value="Translation initiation factor eif-2b, domain 2"/>
    <property type="match status" value="1"/>
</dbReference>
<dbReference type="InterPro" id="IPR000649">
    <property type="entry name" value="IF-2B-related"/>
</dbReference>
<proteinExistence type="inferred from homology"/>
<sequence length="223" mass="24976">QVIQDYTTPPQEELSRDLVNKLKPYISFLNQCRPLSTSMGNAIKYLKKEISNISRSRGEEEAKSYLLLCIDNYIHEKIQLAAEAISNIAAEKISEDDVILVYGCSSLVTCTLREAHRNGKRFRVIVADSRPRLEGRQTLRRLVNSGIPCTYIMITAISYILPEVSKVFLGAHALLANGYVMSRVGTSQIALVAKAHNVPVLVCCETYKFCEKVQTDSFVSNEL</sequence>
<evidence type="ECO:0000256" key="9">
    <source>
        <dbReference type="ARBA" id="ARBA00046432"/>
    </source>
</evidence>
<comment type="similarity">
    <text evidence="2 10">Belongs to the eIF-2B alpha/beta/delta subunits family.</text>
</comment>
<name>A0A8T2IL10_9PIPI</name>
<feature type="non-terminal residue" evidence="11">
    <location>
        <position position="1"/>
    </location>
</feature>
<dbReference type="SUPFAM" id="SSF100950">
    <property type="entry name" value="NagB/RpiA/CoA transferase-like"/>
    <property type="match status" value="1"/>
</dbReference>
<dbReference type="PANTHER" id="PTHR10233:SF14">
    <property type="entry name" value="TRANSLATION INITIATION FACTOR EIF-2B SUBUNIT DELTA"/>
    <property type="match status" value="1"/>
</dbReference>
<comment type="subunit">
    <text evidence="9">Component of the translation initiation factor 2B (eIF2B) complex which is a heterodecamer of two sets of five different subunits: alpha, beta, gamma, delta and epsilon. Subunits alpha, beta and delta comprise a regulatory subcomplex and subunits epsilon and gamma comprise a catalytic subcomplex. Within the complex, the hexameric regulatory complex resides at the center, with the two heterodimeric catalytic subcomplexes bound on opposite sides.</text>
</comment>
<accession>A0A8T2IL10</accession>
<comment type="caution">
    <text evidence="11">The sequence shown here is derived from an EMBL/GenBank/DDBJ whole genome shotgun (WGS) entry which is preliminary data.</text>
</comment>
<dbReference type="GO" id="GO:0003743">
    <property type="term" value="F:translation initiation factor activity"/>
    <property type="evidence" value="ECO:0007669"/>
    <property type="project" value="UniProtKB-KW"/>
</dbReference>
<dbReference type="Pfam" id="PF01008">
    <property type="entry name" value="IF-2B"/>
    <property type="match status" value="1"/>
</dbReference>
<keyword evidence="4" id="KW-0396">Initiation factor</keyword>
<dbReference type="PANTHER" id="PTHR10233">
    <property type="entry name" value="TRANSLATION INITIATION FACTOR EIF-2B"/>
    <property type="match status" value="1"/>
</dbReference>
<keyword evidence="5" id="KW-0648">Protein biosynthesis</keyword>
<evidence type="ECO:0000256" key="1">
    <source>
        <dbReference type="ARBA" id="ARBA00004514"/>
    </source>
</evidence>
<protein>
    <recommendedName>
        <fullName evidence="7">Translation initiation factor eIF2B subunit delta</fullName>
    </recommendedName>
    <alternativeName>
        <fullName evidence="8">eIF2B GDP-GTP exchange factor subunit delta</fullName>
    </alternativeName>
</protein>
<feature type="non-terminal residue" evidence="11">
    <location>
        <position position="223"/>
    </location>
</feature>
<dbReference type="GO" id="GO:0005829">
    <property type="term" value="C:cytosol"/>
    <property type="evidence" value="ECO:0007669"/>
    <property type="project" value="UniProtKB-SubCell"/>
</dbReference>
<comment type="function">
    <text evidence="6">Acts as a component of the translation initiation factor 2B (eIF2B) complex, which catalyzes the exchange of GDP for GTP on eukaryotic initiation factor 2 (eIF2) gamma subunit. Its guanine nucleotide exchange factor activity is repressed when bound to eIF2 complex phosphorylated on the alpha subunit, thereby limiting the amount of methionyl-initiator methionine tRNA available to the ribosome and consequently global translation is repressed.</text>
</comment>
<dbReference type="AlphaFoldDB" id="A0A8T2IL10"/>
<evidence type="ECO:0000256" key="6">
    <source>
        <dbReference type="ARBA" id="ARBA00043898"/>
    </source>
</evidence>
<evidence type="ECO:0000256" key="3">
    <source>
        <dbReference type="ARBA" id="ARBA00022490"/>
    </source>
</evidence>
<gene>
    <name evidence="11" type="ORF">GDO86_018469</name>
</gene>
<keyword evidence="3" id="KW-0963">Cytoplasm</keyword>
<dbReference type="EMBL" id="JAACNH010000163">
    <property type="protein sequence ID" value="KAG8431518.1"/>
    <property type="molecule type" value="Genomic_DNA"/>
</dbReference>
<evidence type="ECO:0000313" key="12">
    <source>
        <dbReference type="Proteomes" id="UP000812440"/>
    </source>
</evidence>
<evidence type="ECO:0000256" key="5">
    <source>
        <dbReference type="ARBA" id="ARBA00022917"/>
    </source>
</evidence>
<dbReference type="InterPro" id="IPR042529">
    <property type="entry name" value="IF_2B-like_C"/>
</dbReference>
<reference evidence="11" key="1">
    <citation type="thesis" date="2020" institute="ProQuest LLC" country="789 East Eisenhower Parkway, Ann Arbor, MI, USA">
        <title>Comparative Genomics and Chromosome Evolution.</title>
        <authorList>
            <person name="Mudd A.B."/>
        </authorList>
    </citation>
    <scope>NUCLEOTIDE SEQUENCE</scope>
    <source>
        <strain evidence="11">Female2</strain>
        <tissue evidence="11">Blood</tissue>
    </source>
</reference>
<comment type="subcellular location">
    <subcellularLocation>
        <location evidence="1">Cytoplasm</location>
        <location evidence="1">Cytosol</location>
    </subcellularLocation>
</comment>
<organism evidence="11 12">
    <name type="scientific">Hymenochirus boettgeri</name>
    <name type="common">Congo dwarf clawed frog</name>
    <dbReference type="NCBI Taxonomy" id="247094"/>
    <lineage>
        <taxon>Eukaryota</taxon>
        <taxon>Metazoa</taxon>
        <taxon>Chordata</taxon>
        <taxon>Craniata</taxon>
        <taxon>Vertebrata</taxon>
        <taxon>Euteleostomi</taxon>
        <taxon>Amphibia</taxon>
        <taxon>Batrachia</taxon>
        <taxon>Anura</taxon>
        <taxon>Pipoidea</taxon>
        <taxon>Pipidae</taxon>
        <taxon>Pipinae</taxon>
        <taxon>Hymenochirus</taxon>
    </lineage>
</organism>
<dbReference type="InterPro" id="IPR037171">
    <property type="entry name" value="NagB/RpiA_transferase-like"/>
</dbReference>
<evidence type="ECO:0000256" key="4">
    <source>
        <dbReference type="ARBA" id="ARBA00022540"/>
    </source>
</evidence>